<dbReference type="EMBL" id="FNZK01000029">
    <property type="protein sequence ID" value="SEJ96099.1"/>
    <property type="molecule type" value="Genomic_DNA"/>
</dbReference>
<evidence type="ECO:0000313" key="2">
    <source>
        <dbReference type="Proteomes" id="UP000199662"/>
    </source>
</evidence>
<keyword evidence="2" id="KW-1185">Reference proteome</keyword>
<dbReference type="STRING" id="84035.SAMN05660742_12927"/>
<dbReference type="Proteomes" id="UP000199662">
    <property type="component" value="Unassembled WGS sequence"/>
</dbReference>
<name>A0A1H7D2P9_9FIRM</name>
<proteinExistence type="predicted"/>
<evidence type="ECO:0000313" key="1">
    <source>
        <dbReference type="EMBL" id="SEJ96099.1"/>
    </source>
</evidence>
<dbReference type="AlphaFoldDB" id="A0A1H7D2P9"/>
<reference evidence="1 2" key="1">
    <citation type="submission" date="2016-10" db="EMBL/GenBank/DDBJ databases">
        <authorList>
            <person name="de Groot N.N."/>
        </authorList>
    </citation>
    <scope>NUCLEOTIDE SEQUENCE [LARGE SCALE GENOMIC DNA]</scope>
    <source>
        <strain evidence="1 2">DSM 2179</strain>
    </source>
</reference>
<protein>
    <submittedName>
        <fullName evidence="1">Uncharacterized protein</fullName>
    </submittedName>
</protein>
<organism evidence="1 2">
    <name type="scientific">Propionispira arboris</name>
    <dbReference type="NCBI Taxonomy" id="84035"/>
    <lineage>
        <taxon>Bacteria</taxon>
        <taxon>Bacillati</taxon>
        <taxon>Bacillota</taxon>
        <taxon>Negativicutes</taxon>
        <taxon>Selenomonadales</taxon>
        <taxon>Selenomonadaceae</taxon>
        <taxon>Propionispira</taxon>
    </lineage>
</organism>
<sequence>MQKQNSRPIKIVELVESKKDNAGTSRQVNVRFKKDELIKLERIKRETGLSFPSIIQNFVREKDVAVRYDAKSVIRQLTDIHNAFNEYNHYVVGEIDDLKTIFSKVNENIVDSNIGLQLKPLILDAEILTEHLLKKYRKTNEDLNQEMKNIVDIHDGK</sequence>
<accession>A0A1H7D2P9</accession>
<gene>
    <name evidence="1" type="ORF">SAMN05660742_12927</name>
</gene>
<dbReference type="RefSeq" id="WP_091835783.1">
    <property type="nucleotide sequence ID" value="NZ_FNZK01000029.1"/>
</dbReference>